<dbReference type="InterPro" id="IPR011623">
    <property type="entry name" value="7TMR_DISM_rcpt_extracell_dom1"/>
</dbReference>
<keyword evidence="14" id="KW-1133">Transmembrane helix</keyword>
<feature type="transmembrane region" description="Helical" evidence="14">
    <location>
        <begin position="298"/>
        <end position="318"/>
    </location>
</feature>
<dbReference type="InterPro" id="IPR003661">
    <property type="entry name" value="HisK_dim/P_dom"/>
</dbReference>
<organism evidence="18 19">
    <name type="scientific">Alkalicoccus luteus</name>
    <dbReference type="NCBI Taxonomy" id="1237094"/>
    <lineage>
        <taxon>Bacteria</taxon>
        <taxon>Bacillati</taxon>
        <taxon>Bacillota</taxon>
        <taxon>Bacilli</taxon>
        <taxon>Bacillales</taxon>
        <taxon>Bacillaceae</taxon>
        <taxon>Alkalicoccus</taxon>
    </lineage>
</organism>
<dbReference type="Gene3D" id="2.60.40.2380">
    <property type="match status" value="1"/>
</dbReference>
<dbReference type="RefSeq" id="WP_168007279.1">
    <property type="nucleotide sequence ID" value="NZ_JAATHJ010000016.1"/>
</dbReference>
<feature type="transmembrane region" description="Helical" evidence="14">
    <location>
        <begin position="207"/>
        <end position="232"/>
    </location>
</feature>
<feature type="domain" description="Histidine kinase" evidence="16">
    <location>
        <begin position="412"/>
        <end position="629"/>
    </location>
</feature>
<dbReference type="GO" id="GO:0005524">
    <property type="term" value="F:ATP binding"/>
    <property type="evidence" value="ECO:0007669"/>
    <property type="project" value="UniProtKB-KW"/>
</dbReference>
<dbReference type="InterPro" id="IPR004358">
    <property type="entry name" value="Sig_transdc_His_kin-like_C"/>
</dbReference>
<keyword evidence="9" id="KW-0067">ATP-binding</keyword>
<evidence type="ECO:0000256" key="9">
    <source>
        <dbReference type="ARBA" id="ARBA00022840"/>
    </source>
</evidence>
<feature type="chain" id="PRO_5039225912" description="histidine kinase" evidence="15">
    <location>
        <begin position="20"/>
        <end position="1072"/>
    </location>
</feature>
<dbReference type="FunFam" id="3.30.565.10:FF:000006">
    <property type="entry name" value="Sensor histidine kinase WalK"/>
    <property type="match status" value="1"/>
</dbReference>
<name>A0A969TXB8_9BACI</name>
<evidence type="ECO:0000256" key="12">
    <source>
        <dbReference type="PROSITE-ProRule" id="PRU00169"/>
    </source>
</evidence>
<dbReference type="InterPro" id="IPR001789">
    <property type="entry name" value="Sig_transdc_resp-reg_receiver"/>
</dbReference>
<keyword evidence="15" id="KW-0732">Signal</keyword>
<evidence type="ECO:0000256" key="4">
    <source>
        <dbReference type="ARBA" id="ARBA00022475"/>
    </source>
</evidence>
<dbReference type="InterPro" id="IPR011622">
    <property type="entry name" value="7TMR_DISM_rcpt_extracell_dom2"/>
</dbReference>
<dbReference type="Pfam" id="PF07696">
    <property type="entry name" value="7TMR-DISMED2"/>
    <property type="match status" value="1"/>
</dbReference>
<evidence type="ECO:0000256" key="15">
    <source>
        <dbReference type="SAM" id="SignalP"/>
    </source>
</evidence>
<dbReference type="InterPro" id="IPR036890">
    <property type="entry name" value="HATPase_C_sf"/>
</dbReference>
<evidence type="ECO:0000256" key="3">
    <source>
        <dbReference type="ARBA" id="ARBA00012438"/>
    </source>
</evidence>
<dbReference type="SMART" id="SM00448">
    <property type="entry name" value="REC"/>
    <property type="match status" value="1"/>
</dbReference>
<evidence type="ECO:0000256" key="1">
    <source>
        <dbReference type="ARBA" id="ARBA00000085"/>
    </source>
</evidence>
<dbReference type="Gene3D" id="3.30.565.10">
    <property type="entry name" value="Histidine kinase-like ATPase, C-terminal domain"/>
    <property type="match status" value="2"/>
</dbReference>
<keyword evidence="10" id="KW-0902">Two-component regulatory system</keyword>
<keyword evidence="8" id="KW-0418">Kinase</keyword>
<evidence type="ECO:0000256" key="14">
    <source>
        <dbReference type="SAM" id="Phobius"/>
    </source>
</evidence>
<dbReference type="Pfam" id="PF07695">
    <property type="entry name" value="7TMR-DISM_7TM"/>
    <property type="match status" value="1"/>
</dbReference>
<gene>
    <name evidence="18" type="ORF">HCN83_10995</name>
</gene>
<dbReference type="PANTHER" id="PTHR43047:SF72">
    <property type="entry name" value="OSMOSENSING HISTIDINE PROTEIN KINASE SLN1"/>
    <property type="match status" value="1"/>
</dbReference>
<evidence type="ECO:0000259" key="16">
    <source>
        <dbReference type="PROSITE" id="PS50109"/>
    </source>
</evidence>
<dbReference type="GO" id="GO:0005886">
    <property type="term" value="C:plasma membrane"/>
    <property type="evidence" value="ECO:0007669"/>
    <property type="project" value="UniProtKB-SubCell"/>
</dbReference>
<evidence type="ECO:0000256" key="6">
    <source>
        <dbReference type="ARBA" id="ARBA00022679"/>
    </source>
</evidence>
<protein>
    <recommendedName>
        <fullName evidence="3">histidine kinase</fullName>
        <ecNumber evidence="3">2.7.13.3</ecNumber>
    </recommendedName>
</protein>
<dbReference type="Gene3D" id="3.40.50.2300">
    <property type="match status" value="1"/>
</dbReference>
<evidence type="ECO:0000256" key="7">
    <source>
        <dbReference type="ARBA" id="ARBA00022741"/>
    </source>
</evidence>
<dbReference type="InterPro" id="IPR011006">
    <property type="entry name" value="CheY-like_superfamily"/>
</dbReference>
<dbReference type="FunFam" id="3.30.565.10:FF:000023">
    <property type="entry name" value="PAS domain-containing sensor histidine kinase"/>
    <property type="match status" value="1"/>
</dbReference>
<evidence type="ECO:0000256" key="5">
    <source>
        <dbReference type="ARBA" id="ARBA00022553"/>
    </source>
</evidence>
<feature type="domain" description="Histidine kinase" evidence="16">
    <location>
        <begin position="831"/>
        <end position="1057"/>
    </location>
</feature>
<dbReference type="AlphaFoldDB" id="A0A969TXB8"/>
<feature type="coiled-coil region" evidence="13">
    <location>
        <begin position="381"/>
        <end position="408"/>
    </location>
</feature>
<dbReference type="InterPro" id="IPR003594">
    <property type="entry name" value="HATPase_dom"/>
</dbReference>
<feature type="transmembrane region" description="Helical" evidence="14">
    <location>
        <begin position="274"/>
        <end position="292"/>
    </location>
</feature>
<dbReference type="PRINTS" id="PR00344">
    <property type="entry name" value="BCTRLSENSOR"/>
</dbReference>
<dbReference type="EMBL" id="JAATHJ010000016">
    <property type="protein sequence ID" value="NJP38109.1"/>
    <property type="molecule type" value="Genomic_DNA"/>
</dbReference>
<dbReference type="SUPFAM" id="SSF52172">
    <property type="entry name" value="CheY-like"/>
    <property type="match status" value="1"/>
</dbReference>
<dbReference type="CDD" id="cd00075">
    <property type="entry name" value="HATPase"/>
    <property type="match status" value="1"/>
</dbReference>
<dbReference type="SUPFAM" id="SSF47384">
    <property type="entry name" value="Homodimeric domain of signal transducing histidine kinase"/>
    <property type="match status" value="2"/>
</dbReference>
<keyword evidence="7" id="KW-0547">Nucleotide-binding</keyword>
<dbReference type="GO" id="GO:0009927">
    <property type="term" value="F:histidine phosphotransfer kinase activity"/>
    <property type="evidence" value="ECO:0007669"/>
    <property type="project" value="TreeGrafter"/>
</dbReference>
<dbReference type="SMART" id="SM00388">
    <property type="entry name" value="HisKA"/>
    <property type="match status" value="2"/>
</dbReference>
<dbReference type="CDD" id="cd00082">
    <property type="entry name" value="HisKA"/>
    <property type="match status" value="2"/>
</dbReference>
<feature type="transmembrane region" description="Helical" evidence="14">
    <location>
        <begin position="330"/>
        <end position="354"/>
    </location>
</feature>
<dbReference type="SUPFAM" id="SSF55874">
    <property type="entry name" value="ATPase domain of HSP90 chaperone/DNA topoisomerase II/histidine kinase"/>
    <property type="match status" value="2"/>
</dbReference>
<dbReference type="GO" id="GO:0000155">
    <property type="term" value="F:phosphorelay sensor kinase activity"/>
    <property type="evidence" value="ECO:0007669"/>
    <property type="project" value="InterPro"/>
</dbReference>
<accession>A0A969TXB8</accession>
<feature type="signal peptide" evidence="15">
    <location>
        <begin position="1"/>
        <end position="19"/>
    </location>
</feature>
<keyword evidence="6" id="KW-0808">Transferase</keyword>
<dbReference type="PANTHER" id="PTHR43047">
    <property type="entry name" value="TWO-COMPONENT HISTIDINE PROTEIN KINASE"/>
    <property type="match status" value="1"/>
</dbReference>
<dbReference type="Pfam" id="PF00512">
    <property type="entry name" value="HisKA"/>
    <property type="match status" value="2"/>
</dbReference>
<evidence type="ECO:0000313" key="19">
    <source>
        <dbReference type="Proteomes" id="UP000752012"/>
    </source>
</evidence>
<dbReference type="PROSITE" id="PS50109">
    <property type="entry name" value="HIS_KIN"/>
    <property type="match status" value="2"/>
</dbReference>
<feature type="transmembrane region" description="Helical" evidence="14">
    <location>
        <begin position="244"/>
        <end position="262"/>
    </location>
</feature>
<keyword evidence="14" id="KW-0812">Transmembrane</keyword>
<dbReference type="InterPro" id="IPR005467">
    <property type="entry name" value="His_kinase_dom"/>
</dbReference>
<sequence length="1072" mass="121280">MKLFIFLISLLLFPAAAISAPIEPGTDGERIIVHEQMEILVDETGEQTFEEIRGSAFDTFTGNAPSFGYTTDVYWVRFQVDASAAEDEWFLKLLSPTMDAVTFYTEFPDGAVTSVETGDLVPYRERPRNNRNFVFPVEYAETNGVVTHYMRFETEGAMQFPLELNDQQLYSEQTQWDYLILGLLAGLAAVMALYNFFIYLSLRHPSYLFYVLFIIVNLFTFLSFTGLAYQFIWPEAVWFNNRAILFFMLLSNMMAIIFAVNFLELRREVPKSLVYMYTAFSINLILLAVWAYSYPLALNLIVIASVATVLTVLSAALIRYRQGFGPSIYFLFAWQFFVIGVLISIFTDLGFVPYSFFTKYAWQIFTSVELVLFSFALANKITAIQKEKEEARQESLEALQRTDRLKNEFLQMTTHELRTPLNGMISIAESLREGVAGEQNEDAKKHLDVIIRSGSRLAYLIGDIVDVSRMENQDFNLRVEEVDLKPAVELACEMVKPLAAEKSLRLVNEVNQLPNVSADEHRLQQILYNLLINAVHYTREGTIRIRGSQSGDTVTIYIRDTGIGISEEERKHLFEPFERGSDAEGHYQEGMGIGLHLTKRLIELQGGRIDVESNPGKGSMFSFTLPAAKQKAGQFMPAADSIAALEHGRSGAKRILAADDDHVNLQVLVNYLQLEGYDVTAAPDGLTVMEKLEKQSFDLVIMDVMMPGLSGFSVCKELRTRFSYTDLPVLLLTAQNLIEDRLAAYRAGANDYLVKPIDRRELIIRVDTHLKLAGAVQELESRRRELEDVNEMLEGMVDERTAELGRKNEELEIKNDQLTNMEAARVEMLSNISHELGTPVTFLKNYIHTVREGFVDPSDENYLQIVDKKIQLLDRLIFDLFELVKLESGQMNMGIETEELTTWLNDVHQTFAMELLEAGIHFPAITYRQIEEGQWYVSIDKGRMMQVFNNLIGNARKFTSDTILISVETMQNAGYSEFDGGAVIRITDNGSGMEKEQLEHIFKRFYKAAGDRGKPSTGTGLGLAITKEIIARHHGEIWVESEIGTGTTFSFCIPVLAASAQFEEEASSHGSS</sequence>
<feature type="coiled-coil region" evidence="13">
    <location>
        <begin position="772"/>
        <end position="824"/>
    </location>
</feature>
<evidence type="ECO:0000256" key="11">
    <source>
        <dbReference type="ARBA" id="ARBA00023136"/>
    </source>
</evidence>
<dbReference type="Proteomes" id="UP000752012">
    <property type="component" value="Unassembled WGS sequence"/>
</dbReference>
<evidence type="ECO:0000256" key="2">
    <source>
        <dbReference type="ARBA" id="ARBA00004651"/>
    </source>
</evidence>
<dbReference type="SMART" id="SM00387">
    <property type="entry name" value="HATPase_c"/>
    <property type="match status" value="2"/>
</dbReference>
<comment type="catalytic activity">
    <reaction evidence="1">
        <text>ATP + protein L-histidine = ADP + protein N-phospho-L-histidine.</text>
        <dbReference type="EC" id="2.7.13.3"/>
    </reaction>
</comment>
<keyword evidence="19" id="KW-1185">Reference proteome</keyword>
<dbReference type="CDD" id="cd17574">
    <property type="entry name" value="REC_OmpR"/>
    <property type="match status" value="1"/>
</dbReference>
<keyword evidence="5 12" id="KW-0597">Phosphoprotein</keyword>
<dbReference type="Gene3D" id="1.10.287.130">
    <property type="match status" value="2"/>
</dbReference>
<feature type="transmembrane region" description="Helical" evidence="14">
    <location>
        <begin position="178"/>
        <end position="200"/>
    </location>
</feature>
<keyword evidence="13" id="KW-0175">Coiled coil</keyword>
<keyword evidence="4" id="KW-1003">Cell membrane</keyword>
<evidence type="ECO:0000256" key="8">
    <source>
        <dbReference type="ARBA" id="ARBA00022777"/>
    </source>
</evidence>
<feature type="domain" description="Response regulatory" evidence="17">
    <location>
        <begin position="654"/>
        <end position="770"/>
    </location>
</feature>
<dbReference type="Pfam" id="PF00072">
    <property type="entry name" value="Response_reg"/>
    <property type="match status" value="1"/>
</dbReference>
<evidence type="ECO:0000256" key="13">
    <source>
        <dbReference type="SAM" id="Coils"/>
    </source>
</evidence>
<reference evidence="18 19" key="1">
    <citation type="submission" date="2020-03" db="EMBL/GenBank/DDBJ databases">
        <title>Assessment of the enzymatic potential of alkaline-tolerant lipase obtained from Bacillus luteus H11 (technogenic soil) for the bioremediation of saline soils contaminated with petroleum substances.</title>
        <authorList>
            <person name="Kalwasinska A."/>
        </authorList>
    </citation>
    <scope>NUCLEOTIDE SEQUENCE [LARGE SCALE GENOMIC DNA]</scope>
    <source>
        <strain evidence="18 19">H11</strain>
    </source>
</reference>
<dbReference type="InterPro" id="IPR036097">
    <property type="entry name" value="HisK_dim/P_sf"/>
</dbReference>
<comment type="subcellular location">
    <subcellularLocation>
        <location evidence="2">Cell membrane</location>
        <topology evidence="2">Multi-pass membrane protein</topology>
    </subcellularLocation>
</comment>
<keyword evidence="11 14" id="KW-0472">Membrane</keyword>
<proteinExistence type="predicted"/>
<dbReference type="PROSITE" id="PS50110">
    <property type="entry name" value="RESPONSE_REGULATORY"/>
    <property type="match status" value="1"/>
</dbReference>
<dbReference type="Pfam" id="PF02518">
    <property type="entry name" value="HATPase_c"/>
    <property type="match status" value="2"/>
</dbReference>
<evidence type="ECO:0000313" key="18">
    <source>
        <dbReference type="EMBL" id="NJP38109.1"/>
    </source>
</evidence>
<evidence type="ECO:0000256" key="10">
    <source>
        <dbReference type="ARBA" id="ARBA00023012"/>
    </source>
</evidence>
<evidence type="ECO:0000259" key="17">
    <source>
        <dbReference type="PROSITE" id="PS50110"/>
    </source>
</evidence>
<feature type="modified residue" description="4-aspartylphosphate" evidence="12">
    <location>
        <position position="703"/>
    </location>
</feature>
<comment type="caution">
    <text evidence="18">The sequence shown here is derived from an EMBL/GenBank/DDBJ whole genome shotgun (WGS) entry which is preliminary data.</text>
</comment>
<dbReference type="EC" id="2.7.13.3" evidence="3"/>